<reference evidence="8 9" key="1">
    <citation type="submission" date="2016-10" db="EMBL/GenBank/DDBJ databases">
        <authorList>
            <person name="de Groot N.N."/>
        </authorList>
    </citation>
    <scope>NUCLEOTIDE SEQUENCE [LARGE SCALE GENOMIC DNA]</scope>
    <source>
        <strain evidence="8 9">AR32</strain>
    </source>
</reference>
<dbReference type="InterPro" id="IPR004399">
    <property type="entry name" value="HMP/HMP-P_kinase_dom"/>
</dbReference>
<keyword evidence="6" id="KW-0067">ATP-binding</keyword>
<keyword evidence="3" id="KW-0808">Transferase</keyword>
<dbReference type="GO" id="GO:0008902">
    <property type="term" value="F:hydroxymethylpyrimidine kinase activity"/>
    <property type="evidence" value="ECO:0007669"/>
    <property type="project" value="UniProtKB-EC"/>
</dbReference>
<sequence>MEIVLTIAGSDPSGGAGIQQDLKTITALGCYGATVITSVTSQNTLGVQASMPVPPDVVSSQLCAVLSDLEPHAVKIGMIPDQTVAEVIVEALRTCRVPVVYDPVMISTSGYPLMHPDAITYIARQLFPLCTLITPNLPEAQSLLEGIMDEHVPSDDVQQAGTVLSHHYATAFLLKGGHADSSQMTDWLFGADGTVSQFSTRKIHSSNLHGTGCTLSSAIASCLAKGASLPDAVKQAKQYLTDAIRRSVTIHIGHGHGPLLPPIGDKF</sequence>
<dbReference type="AlphaFoldDB" id="A0A1H5RR52"/>
<dbReference type="CDD" id="cd01169">
    <property type="entry name" value="HMPP_kinase"/>
    <property type="match status" value="1"/>
</dbReference>
<dbReference type="NCBIfam" id="TIGR00097">
    <property type="entry name" value="HMP-P_kinase"/>
    <property type="match status" value="1"/>
</dbReference>
<dbReference type="EMBL" id="FNUV01000001">
    <property type="protein sequence ID" value="SEF40813.1"/>
    <property type="molecule type" value="Genomic_DNA"/>
</dbReference>
<name>A0A1H5RR52_XYLRU</name>
<dbReference type="FunFam" id="3.40.1190.20:FF:000003">
    <property type="entry name" value="Phosphomethylpyrimidine kinase ThiD"/>
    <property type="match status" value="1"/>
</dbReference>
<dbReference type="Gene3D" id="3.40.1190.20">
    <property type="match status" value="1"/>
</dbReference>
<evidence type="ECO:0000256" key="6">
    <source>
        <dbReference type="ARBA" id="ARBA00022840"/>
    </source>
</evidence>
<dbReference type="SUPFAM" id="SSF53613">
    <property type="entry name" value="Ribokinase-like"/>
    <property type="match status" value="1"/>
</dbReference>
<dbReference type="GO" id="GO:0008972">
    <property type="term" value="F:phosphomethylpyrimidine kinase activity"/>
    <property type="evidence" value="ECO:0007669"/>
    <property type="project" value="InterPro"/>
</dbReference>
<evidence type="ECO:0000256" key="3">
    <source>
        <dbReference type="ARBA" id="ARBA00022679"/>
    </source>
</evidence>
<keyword evidence="5 8" id="KW-0418">Kinase</keyword>
<dbReference type="EC" id="2.7.1.49" evidence="2"/>
<evidence type="ECO:0000313" key="8">
    <source>
        <dbReference type="EMBL" id="SEF40813.1"/>
    </source>
</evidence>
<evidence type="ECO:0000256" key="1">
    <source>
        <dbReference type="ARBA" id="ARBA00004948"/>
    </source>
</evidence>
<keyword evidence="4" id="KW-0547">Nucleotide-binding</keyword>
<evidence type="ECO:0000259" key="7">
    <source>
        <dbReference type="Pfam" id="PF08543"/>
    </source>
</evidence>
<dbReference type="GO" id="GO:0005829">
    <property type="term" value="C:cytosol"/>
    <property type="evidence" value="ECO:0007669"/>
    <property type="project" value="TreeGrafter"/>
</dbReference>
<feature type="domain" description="Pyridoxamine kinase/Phosphomethylpyrimidine kinase" evidence="7">
    <location>
        <begin position="11"/>
        <end position="259"/>
    </location>
</feature>
<evidence type="ECO:0000256" key="5">
    <source>
        <dbReference type="ARBA" id="ARBA00022777"/>
    </source>
</evidence>
<evidence type="ECO:0000313" key="9">
    <source>
        <dbReference type="Proteomes" id="UP000236735"/>
    </source>
</evidence>
<comment type="pathway">
    <text evidence="1">Cofactor biosynthesis; thiamine diphosphate biosynthesis.</text>
</comment>
<dbReference type="RefSeq" id="WP_103914928.1">
    <property type="nucleotide sequence ID" value="NZ_FNUV01000001.1"/>
</dbReference>
<dbReference type="InterPro" id="IPR013749">
    <property type="entry name" value="PM/HMP-P_kinase-1"/>
</dbReference>
<proteinExistence type="predicted"/>
<accession>A0A1H5RR52</accession>
<dbReference type="GO" id="GO:0005524">
    <property type="term" value="F:ATP binding"/>
    <property type="evidence" value="ECO:0007669"/>
    <property type="project" value="UniProtKB-KW"/>
</dbReference>
<gene>
    <name evidence="8" type="ORF">SAMN05216354_0280</name>
</gene>
<dbReference type="PANTHER" id="PTHR20858">
    <property type="entry name" value="PHOSPHOMETHYLPYRIMIDINE KINASE"/>
    <property type="match status" value="1"/>
</dbReference>
<dbReference type="PANTHER" id="PTHR20858:SF17">
    <property type="entry name" value="HYDROXYMETHYLPYRIMIDINE_PHOSPHOMETHYLPYRIMIDINE KINASE THI20-RELATED"/>
    <property type="match status" value="1"/>
</dbReference>
<protein>
    <recommendedName>
        <fullName evidence="2">hydroxymethylpyrimidine kinase</fullName>
        <ecNumber evidence="2">2.7.1.49</ecNumber>
    </recommendedName>
</protein>
<evidence type="ECO:0000256" key="4">
    <source>
        <dbReference type="ARBA" id="ARBA00022741"/>
    </source>
</evidence>
<evidence type="ECO:0000256" key="2">
    <source>
        <dbReference type="ARBA" id="ARBA00012135"/>
    </source>
</evidence>
<dbReference type="Pfam" id="PF08543">
    <property type="entry name" value="Phos_pyr_kin"/>
    <property type="match status" value="1"/>
</dbReference>
<dbReference type="GO" id="GO:0009228">
    <property type="term" value="P:thiamine biosynthetic process"/>
    <property type="evidence" value="ECO:0007669"/>
    <property type="project" value="InterPro"/>
</dbReference>
<dbReference type="Proteomes" id="UP000236735">
    <property type="component" value="Unassembled WGS sequence"/>
</dbReference>
<organism evidence="8 9">
    <name type="scientific">Xylanibacter ruminicola</name>
    <name type="common">Prevotella ruminicola</name>
    <dbReference type="NCBI Taxonomy" id="839"/>
    <lineage>
        <taxon>Bacteria</taxon>
        <taxon>Pseudomonadati</taxon>
        <taxon>Bacteroidota</taxon>
        <taxon>Bacteroidia</taxon>
        <taxon>Bacteroidales</taxon>
        <taxon>Prevotellaceae</taxon>
        <taxon>Xylanibacter</taxon>
    </lineage>
</organism>
<dbReference type="InterPro" id="IPR029056">
    <property type="entry name" value="Ribokinase-like"/>
</dbReference>